<comment type="caution">
    <text evidence="2">The sequence shown here is derived from an EMBL/GenBank/DDBJ whole genome shotgun (WGS) entry which is preliminary data.</text>
</comment>
<dbReference type="EMBL" id="JAYXHS010000001">
    <property type="protein sequence ID" value="MEC5385770.1"/>
    <property type="molecule type" value="Genomic_DNA"/>
</dbReference>
<sequence>MSNRINRISVFLGTAALLALATAPAQAQTPGTSITLAQVHANQADLSSGGKAGVDESQLSFSHTAVIGAGRTLLGVQLGANYENWSFDGVTTKPWKSVQRFSLGVPLIRILDDGWSVLVTPRAEWSGEEGAKSSDSVAWGLIGGVSKQYGEGRRIGFGLTVSRTLDKDNEVFPIILVDWRFNEQWRLFNPLGRGLTSPAGLELAYQLAPAVELGLGASLRNSTFRLADDNLVSAGGVGKASYAPVFLHLNWKPAPAWNLDAYAGMLLNGRLKVEDKNGNKVSSQDLANTPAFGLAASFRF</sequence>
<feature type="chain" id="PRO_5045293386" evidence="1">
    <location>
        <begin position="28"/>
        <end position="300"/>
    </location>
</feature>
<dbReference type="Proteomes" id="UP001331561">
    <property type="component" value="Unassembled WGS sequence"/>
</dbReference>
<organism evidence="2 3">
    <name type="scientific">Uliginosibacterium silvisoli</name>
    <dbReference type="NCBI Taxonomy" id="3114758"/>
    <lineage>
        <taxon>Bacteria</taxon>
        <taxon>Pseudomonadati</taxon>
        <taxon>Pseudomonadota</taxon>
        <taxon>Betaproteobacteria</taxon>
        <taxon>Rhodocyclales</taxon>
        <taxon>Zoogloeaceae</taxon>
        <taxon>Uliginosibacterium</taxon>
    </lineage>
</organism>
<evidence type="ECO:0000313" key="3">
    <source>
        <dbReference type="Proteomes" id="UP001331561"/>
    </source>
</evidence>
<evidence type="ECO:0000256" key="1">
    <source>
        <dbReference type="SAM" id="SignalP"/>
    </source>
</evidence>
<feature type="signal peptide" evidence="1">
    <location>
        <begin position="1"/>
        <end position="27"/>
    </location>
</feature>
<reference evidence="2 3" key="1">
    <citation type="submission" date="2024-01" db="EMBL/GenBank/DDBJ databases">
        <title>Uliginosibacterium soil sp. nov.</title>
        <authorList>
            <person name="Lv Y."/>
        </authorList>
    </citation>
    <scope>NUCLEOTIDE SEQUENCE [LARGE SCALE GENOMIC DNA]</scope>
    <source>
        <strain evidence="2 3">H3</strain>
    </source>
</reference>
<accession>A0ABU6K429</accession>
<keyword evidence="1" id="KW-0732">Signal</keyword>
<keyword evidence="3" id="KW-1185">Reference proteome</keyword>
<protein>
    <submittedName>
        <fullName evidence="2">Uncharacterized protein</fullName>
    </submittedName>
</protein>
<evidence type="ECO:0000313" key="2">
    <source>
        <dbReference type="EMBL" id="MEC5385770.1"/>
    </source>
</evidence>
<dbReference type="RefSeq" id="WP_327598718.1">
    <property type="nucleotide sequence ID" value="NZ_JAYXHS010000001.1"/>
</dbReference>
<gene>
    <name evidence="2" type="ORF">VVD49_08545</name>
</gene>
<proteinExistence type="predicted"/>
<name>A0ABU6K429_9RHOO</name>
<dbReference type="SUPFAM" id="SSF56935">
    <property type="entry name" value="Porins"/>
    <property type="match status" value="1"/>
</dbReference>